<dbReference type="RefSeq" id="WP_091028326.1">
    <property type="nucleotide sequence ID" value="NZ_FNAD01000001.1"/>
</dbReference>
<evidence type="ECO:0000313" key="2">
    <source>
        <dbReference type="EMBL" id="SDD08523.1"/>
    </source>
</evidence>
<gene>
    <name evidence="2" type="ORF">SAMN05216270_101687</name>
</gene>
<reference evidence="3" key="1">
    <citation type="submission" date="2016-10" db="EMBL/GenBank/DDBJ databases">
        <authorList>
            <person name="Varghese N."/>
            <person name="Submissions S."/>
        </authorList>
    </citation>
    <scope>NUCLEOTIDE SEQUENCE [LARGE SCALE GENOMIC DNA]</scope>
    <source>
        <strain evidence="3">CGMCC 4.3516</strain>
    </source>
</reference>
<proteinExistence type="predicted"/>
<dbReference type="Proteomes" id="UP000198949">
    <property type="component" value="Unassembled WGS sequence"/>
</dbReference>
<dbReference type="OrthoDB" id="5197534at2"/>
<sequence>MSDRDFISTGEFVVYPNEGPVEVIETALIVPGDDDAAPGESAEPGPERISLTWNGTDDDPGE</sequence>
<feature type="region of interest" description="Disordered" evidence="1">
    <location>
        <begin position="33"/>
        <end position="62"/>
    </location>
</feature>
<name>A0A1G6RVQ1_9ACTN</name>
<dbReference type="STRING" id="58114.SAMN05216270_101687"/>
<organism evidence="2 3">
    <name type="scientific">Glycomyces harbinensis</name>
    <dbReference type="NCBI Taxonomy" id="58114"/>
    <lineage>
        <taxon>Bacteria</taxon>
        <taxon>Bacillati</taxon>
        <taxon>Actinomycetota</taxon>
        <taxon>Actinomycetes</taxon>
        <taxon>Glycomycetales</taxon>
        <taxon>Glycomycetaceae</taxon>
        <taxon>Glycomyces</taxon>
    </lineage>
</organism>
<protein>
    <submittedName>
        <fullName evidence="2">Uncharacterized protein</fullName>
    </submittedName>
</protein>
<accession>A0A1G6RVQ1</accession>
<keyword evidence="3" id="KW-1185">Reference proteome</keyword>
<evidence type="ECO:0000313" key="3">
    <source>
        <dbReference type="Proteomes" id="UP000198949"/>
    </source>
</evidence>
<dbReference type="AlphaFoldDB" id="A0A1G6RVQ1"/>
<evidence type="ECO:0000256" key="1">
    <source>
        <dbReference type="SAM" id="MobiDB-lite"/>
    </source>
</evidence>
<dbReference type="EMBL" id="FNAD01000001">
    <property type="protein sequence ID" value="SDD08523.1"/>
    <property type="molecule type" value="Genomic_DNA"/>
</dbReference>